<evidence type="ECO:0000313" key="4">
    <source>
        <dbReference type="Proteomes" id="UP000557872"/>
    </source>
</evidence>
<dbReference type="SUPFAM" id="SSF50156">
    <property type="entry name" value="PDZ domain-like"/>
    <property type="match status" value="1"/>
</dbReference>
<dbReference type="InterPro" id="IPR009003">
    <property type="entry name" value="Peptidase_S1_PA"/>
</dbReference>
<evidence type="ECO:0000313" key="3">
    <source>
        <dbReference type="EMBL" id="NWK57358.1"/>
    </source>
</evidence>
<dbReference type="SMART" id="SM00228">
    <property type="entry name" value="PDZ"/>
    <property type="match status" value="1"/>
</dbReference>
<dbReference type="Gene3D" id="2.40.10.10">
    <property type="entry name" value="Trypsin-like serine proteases"/>
    <property type="match status" value="1"/>
</dbReference>
<dbReference type="InterPro" id="IPR001478">
    <property type="entry name" value="PDZ"/>
</dbReference>
<dbReference type="EMBL" id="JACBAZ010000011">
    <property type="protein sequence ID" value="NWK57358.1"/>
    <property type="molecule type" value="Genomic_DNA"/>
</dbReference>
<keyword evidence="4" id="KW-1185">Reference proteome</keyword>
<dbReference type="Pfam" id="PF13365">
    <property type="entry name" value="Trypsin_2"/>
    <property type="match status" value="1"/>
</dbReference>
<reference evidence="3 4" key="1">
    <citation type="submission" date="2020-07" db="EMBL/GenBank/DDBJ databases">
        <title>Roseicoccus Jingziensis gen. nov., sp. nov., isolated from coastal seawater.</title>
        <authorList>
            <person name="Feng X."/>
        </authorList>
    </citation>
    <scope>NUCLEOTIDE SEQUENCE [LARGE SCALE GENOMIC DNA]</scope>
    <source>
        <strain evidence="3 4">N1E253</strain>
    </source>
</reference>
<name>A0A851GHU6_9BACT</name>
<dbReference type="PANTHER" id="PTHR22939:SF129">
    <property type="entry name" value="SERINE PROTEASE HTRA2, MITOCHONDRIAL"/>
    <property type="match status" value="1"/>
</dbReference>
<dbReference type="Gene3D" id="2.40.10.120">
    <property type="match status" value="1"/>
</dbReference>
<protein>
    <submittedName>
        <fullName evidence="3">PDZ domain-containing protein</fullName>
    </submittedName>
</protein>
<comment type="similarity">
    <text evidence="1">Belongs to the peptidase S1C family.</text>
</comment>
<comment type="caution">
    <text evidence="3">The sequence shown here is derived from an EMBL/GenBank/DDBJ whole genome shotgun (WGS) entry which is preliminary data.</text>
</comment>
<dbReference type="InterPro" id="IPR036034">
    <property type="entry name" value="PDZ_sf"/>
</dbReference>
<proteinExistence type="inferred from homology"/>
<dbReference type="Gene3D" id="2.30.42.10">
    <property type="match status" value="1"/>
</dbReference>
<gene>
    <name evidence="3" type="ORF">HW115_17190</name>
</gene>
<evidence type="ECO:0000256" key="1">
    <source>
        <dbReference type="ARBA" id="ARBA00010541"/>
    </source>
</evidence>
<dbReference type="InterPro" id="IPR043504">
    <property type="entry name" value="Peptidase_S1_PA_chymotrypsin"/>
</dbReference>
<dbReference type="Proteomes" id="UP000557872">
    <property type="component" value="Unassembled WGS sequence"/>
</dbReference>
<evidence type="ECO:0000259" key="2">
    <source>
        <dbReference type="SMART" id="SM00228"/>
    </source>
</evidence>
<feature type="domain" description="PDZ" evidence="2">
    <location>
        <begin position="192"/>
        <end position="261"/>
    </location>
</feature>
<dbReference type="Pfam" id="PF13180">
    <property type="entry name" value="PDZ_2"/>
    <property type="match status" value="1"/>
</dbReference>
<dbReference type="AlphaFoldDB" id="A0A851GHU6"/>
<dbReference type="PANTHER" id="PTHR22939">
    <property type="entry name" value="SERINE PROTEASE FAMILY S1C HTRA-RELATED"/>
    <property type="match status" value="1"/>
</dbReference>
<organism evidence="3 4">
    <name type="scientific">Oceaniferula marina</name>
    <dbReference type="NCBI Taxonomy" id="2748318"/>
    <lineage>
        <taxon>Bacteria</taxon>
        <taxon>Pseudomonadati</taxon>
        <taxon>Verrucomicrobiota</taxon>
        <taxon>Verrucomicrobiia</taxon>
        <taxon>Verrucomicrobiales</taxon>
        <taxon>Verrucomicrobiaceae</taxon>
        <taxon>Oceaniferula</taxon>
    </lineage>
</organism>
<sequence length="355" mass="39024">MLNIRGKIQEMKTRERYRNGSGRCRLAVAVLLLMGSFWLHAQNVLPADIRINGKVMWEAFESQRQVLQQSSAVVYTDGKSHVKSVYGVVVSADGYVLTKASEIEGKKSISMRIGRDLYTNVEVVNVDPRWDVAMLKVAADHPLVPVDLSEDDDVVQGHWVVSNGSASRSTRRVRVGVVSAMTREIKSSASDVILGVMLSADDALKVEKVTPKSGAEKAGLKPGDVLKRSGDVELKERADLLKSMKGKKPGDTLEIELLREKKTMLLEVELMARPGKQMMSRNDQMSGGEDSLSKRRDGFPRVIHHDTPLIKSSVGGPLLDLNGLCIGMNIARASRVATFAIPARELRGIIENMIP</sequence>
<dbReference type="SUPFAM" id="SSF50494">
    <property type="entry name" value="Trypsin-like serine proteases"/>
    <property type="match status" value="1"/>
</dbReference>
<accession>A0A851GHU6</accession>